<proteinExistence type="predicted"/>
<dbReference type="AlphaFoldDB" id="A0A0D0A6F1"/>
<dbReference type="GO" id="GO:0008270">
    <property type="term" value="F:zinc ion binding"/>
    <property type="evidence" value="ECO:0007669"/>
    <property type="project" value="UniProtKB-KW"/>
</dbReference>
<dbReference type="InterPro" id="IPR001841">
    <property type="entry name" value="Znf_RING"/>
</dbReference>
<evidence type="ECO:0000256" key="4">
    <source>
        <dbReference type="PROSITE-ProRule" id="PRU00175"/>
    </source>
</evidence>
<dbReference type="PROSITE" id="PS50089">
    <property type="entry name" value="ZF_RING_2"/>
    <property type="match status" value="1"/>
</dbReference>
<dbReference type="Pfam" id="PF14634">
    <property type="entry name" value="zf-RING_5"/>
    <property type="match status" value="1"/>
</dbReference>
<evidence type="ECO:0000259" key="5">
    <source>
        <dbReference type="PROSITE" id="PS50089"/>
    </source>
</evidence>
<dbReference type="InParanoid" id="A0A0D0A6F1"/>
<dbReference type="SMART" id="SM00184">
    <property type="entry name" value="RING"/>
    <property type="match status" value="1"/>
</dbReference>
<protein>
    <recommendedName>
        <fullName evidence="5">RING-type domain-containing protein</fullName>
    </recommendedName>
</protein>
<feature type="non-terminal residue" evidence="6">
    <location>
        <position position="1"/>
    </location>
</feature>
<evidence type="ECO:0000256" key="3">
    <source>
        <dbReference type="ARBA" id="ARBA00022833"/>
    </source>
</evidence>
<feature type="domain" description="RING-type" evidence="5">
    <location>
        <begin position="15"/>
        <end position="58"/>
    </location>
</feature>
<evidence type="ECO:0000313" key="7">
    <source>
        <dbReference type="Proteomes" id="UP000054485"/>
    </source>
</evidence>
<keyword evidence="3" id="KW-0862">Zinc</keyword>
<gene>
    <name evidence="6" type="ORF">CY34DRAFT_77469</name>
</gene>
<dbReference type="EMBL" id="KN835169">
    <property type="protein sequence ID" value="KIK45685.1"/>
    <property type="molecule type" value="Genomic_DNA"/>
</dbReference>
<keyword evidence="7" id="KW-1185">Reference proteome</keyword>
<keyword evidence="2 4" id="KW-0863">Zinc-finger</keyword>
<dbReference type="SUPFAM" id="SSF57850">
    <property type="entry name" value="RING/U-box"/>
    <property type="match status" value="1"/>
</dbReference>
<reference evidence="6 7" key="1">
    <citation type="submission" date="2014-04" db="EMBL/GenBank/DDBJ databases">
        <authorList>
            <consortium name="DOE Joint Genome Institute"/>
            <person name="Kuo A."/>
            <person name="Ruytinx J."/>
            <person name="Rineau F."/>
            <person name="Colpaert J."/>
            <person name="Kohler A."/>
            <person name="Nagy L.G."/>
            <person name="Floudas D."/>
            <person name="Copeland A."/>
            <person name="Barry K.W."/>
            <person name="Cichocki N."/>
            <person name="Veneault-Fourrey C."/>
            <person name="LaButti K."/>
            <person name="Lindquist E.A."/>
            <person name="Lipzen A."/>
            <person name="Lundell T."/>
            <person name="Morin E."/>
            <person name="Murat C."/>
            <person name="Sun H."/>
            <person name="Tunlid A."/>
            <person name="Henrissat B."/>
            <person name="Grigoriev I.V."/>
            <person name="Hibbett D.S."/>
            <person name="Martin F."/>
            <person name="Nordberg H.P."/>
            <person name="Cantor M.N."/>
            <person name="Hua S.X."/>
        </authorList>
    </citation>
    <scope>NUCLEOTIDE SEQUENCE [LARGE SCALE GENOMIC DNA]</scope>
    <source>
        <strain evidence="6 7">UH-Slu-Lm8-n1</strain>
    </source>
</reference>
<dbReference type="HOGENOM" id="CLU_093946_0_0_1"/>
<dbReference type="InterPro" id="IPR013083">
    <property type="entry name" value="Znf_RING/FYVE/PHD"/>
</dbReference>
<dbReference type="STRING" id="930992.A0A0D0A6F1"/>
<dbReference type="Gene3D" id="3.30.40.10">
    <property type="entry name" value="Zinc/RING finger domain, C3HC4 (zinc finger)"/>
    <property type="match status" value="1"/>
</dbReference>
<evidence type="ECO:0000313" key="6">
    <source>
        <dbReference type="EMBL" id="KIK45685.1"/>
    </source>
</evidence>
<organism evidence="6 7">
    <name type="scientific">Suillus luteus UH-Slu-Lm8-n1</name>
    <dbReference type="NCBI Taxonomy" id="930992"/>
    <lineage>
        <taxon>Eukaryota</taxon>
        <taxon>Fungi</taxon>
        <taxon>Dikarya</taxon>
        <taxon>Basidiomycota</taxon>
        <taxon>Agaricomycotina</taxon>
        <taxon>Agaricomycetes</taxon>
        <taxon>Agaricomycetidae</taxon>
        <taxon>Boletales</taxon>
        <taxon>Suillineae</taxon>
        <taxon>Suillaceae</taxon>
        <taxon>Suillus</taxon>
    </lineage>
</organism>
<name>A0A0D0A6F1_9AGAM</name>
<reference evidence="7" key="2">
    <citation type="submission" date="2015-01" db="EMBL/GenBank/DDBJ databases">
        <title>Evolutionary Origins and Diversification of the Mycorrhizal Mutualists.</title>
        <authorList>
            <consortium name="DOE Joint Genome Institute"/>
            <consortium name="Mycorrhizal Genomics Consortium"/>
            <person name="Kohler A."/>
            <person name="Kuo A."/>
            <person name="Nagy L.G."/>
            <person name="Floudas D."/>
            <person name="Copeland A."/>
            <person name="Barry K.W."/>
            <person name="Cichocki N."/>
            <person name="Veneault-Fourrey C."/>
            <person name="LaButti K."/>
            <person name="Lindquist E.A."/>
            <person name="Lipzen A."/>
            <person name="Lundell T."/>
            <person name="Morin E."/>
            <person name="Murat C."/>
            <person name="Riley R."/>
            <person name="Ohm R."/>
            <person name="Sun H."/>
            <person name="Tunlid A."/>
            <person name="Henrissat B."/>
            <person name="Grigoriev I.V."/>
            <person name="Hibbett D.S."/>
            <person name="Martin F."/>
        </authorList>
    </citation>
    <scope>NUCLEOTIDE SEQUENCE [LARGE SCALE GENOMIC DNA]</scope>
    <source>
        <strain evidence="7">UH-Slu-Lm8-n1</strain>
    </source>
</reference>
<accession>A0A0D0A6F1</accession>
<dbReference type="OrthoDB" id="6105938at2759"/>
<dbReference type="PROSITE" id="PS00518">
    <property type="entry name" value="ZF_RING_1"/>
    <property type="match status" value="1"/>
</dbReference>
<dbReference type="Proteomes" id="UP000054485">
    <property type="component" value="Unassembled WGS sequence"/>
</dbReference>
<dbReference type="InterPro" id="IPR017907">
    <property type="entry name" value="Znf_RING_CS"/>
</dbReference>
<evidence type="ECO:0000256" key="2">
    <source>
        <dbReference type="ARBA" id="ARBA00022771"/>
    </source>
</evidence>
<keyword evidence="1" id="KW-0479">Metal-binding</keyword>
<evidence type="ECO:0000256" key="1">
    <source>
        <dbReference type="ARBA" id="ARBA00022723"/>
    </source>
</evidence>
<sequence>YELGTMLVIHPSSSCDICLDPYSNSSDRATSPHAIECGHIFCLGCLRSLNTNTCPLCRELFDPDRAKKLHVENSPRQENAEQPRDDAERGIVEQGVVHDYAGFLLHRMSLVSSEGISEVEAAEVVSEVQEWLQSQPDDPNSNIPLRAALDSLQRYKALQHESEREKAECRRLRDQLRNSTLTTDEGSRTSRAVQDSLLSRIEEIENEHAL</sequence>